<proteinExistence type="predicted"/>
<reference evidence="1 2" key="1">
    <citation type="submission" date="2019-10" db="EMBL/GenBank/DDBJ databases">
        <title>Paraburkholderia sp. isolated from nodules of Mimosa pudica from Brazilian Atlantic Forest soils.</title>
        <authorList>
            <person name="Paulitsch F."/>
            <person name="Hungria M."/>
            <person name="Dall'Agnol R."/>
        </authorList>
    </citation>
    <scope>NUCLEOTIDE SEQUENCE [LARGE SCALE GENOMIC DNA]</scope>
    <source>
        <strain evidence="1 2">CNPSo 3157</strain>
    </source>
</reference>
<organism evidence="1 2">
    <name type="scientific">Paraburkholderia franconis</name>
    <dbReference type="NCBI Taxonomy" id="2654983"/>
    <lineage>
        <taxon>Bacteria</taxon>
        <taxon>Pseudomonadati</taxon>
        <taxon>Pseudomonadota</taxon>
        <taxon>Betaproteobacteria</taxon>
        <taxon>Burkholderiales</taxon>
        <taxon>Burkholderiaceae</taxon>
        <taxon>Paraburkholderia</taxon>
    </lineage>
</organism>
<dbReference type="EMBL" id="WHNP01000073">
    <property type="protein sequence ID" value="MPW22637.1"/>
    <property type="molecule type" value="Genomic_DNA"/>
</dbReference>
<comment type="caution">
    <text evidence="1">The sequence shown here is derived from an EMBL/GenBank/DDBJ whole genome shotgun (WGS) entry which is preliminary data.</text>
</comment>
<accession>A0A7X1NII8</accession>
<dbReference type="Proteomes" id="UP000484381">
    <property type="component" value="Unassembled WGS sequence"/>
</dbReference>
<sequence length="111" mass="12829">MALSNSERQRQYRQRRLGVGGKHERISCLVSIATKRSLERLAFHFDRTITGTIEMLINERTSEVLSQLDEDGQQRFFSQGFVSEDAQRSNPACDEADFVNLRRLPLKKQSK</sequence>
<gene>
    <name evidence="1" type="ORF">GCT13_38960</name>
</gene>
<name>A0A7X1NII8_9BURK</name>
<dbReference type="AlphaFoldDB" id="A0A7X1NII8"/>
<evidence type="ECO:0000313" key="1">
    <source>
        <dbReference type="EMBL" id="MPW22637.1"/>
    </source>
</evidence>
<dbReference type="RefSeq" id="WP_152767256.1">
    <property type="nucleotide sequence ID" value="NZ_WHNP01000073.1"/>
</dbReference>
<evidence type="ECO:0000313" key="2">
    <source>
        <dbReference type="Proteomes" id="UP000484381"/>
    </source>
</evidence>
<protein>
    <submittedName>
        <fullName evidence="1">Uncharacterized protein</fullName>
    </submittedName>
</protein>
<keyword evidence="2" id="KW-1185">Reference proteome</keyword>